<dbReference type="Proteomes" id="UP000595437">
    <property type="component" value="Chromosome 14"/>
</dbReference>
<sequence>PQIINELKFVIYEACSASSRKFGILRYKELKSLYLRLFGHLQEVSCYKFVIQRVVYRGLL</sequence>
<dbReference type="EMBL" id="CP045903">
    <property type="protein sequence ID" value="QQP39324.1"/>
    <property type="molecule type" value="Genomic_DNA"/>
</dbReference>
<evidence type="ECO:0000313" key="2">
    <source>
        <dbReference type="Proteomes" id="UP000595437"/>
    </source>
</evidence>
<reference evidence="2" key="1">
    <citation type="submission" date="2021-01" db="EMBL/GenBank/DDBJ databases">
        <title>Caligus Genome Assembly.</title>
        <authorList>
            <person name="Gallardo-Escarate C."/>
        </authorList>
    </citation>
    <scope>NUCLEOTIDE SEQUENCE [LARGE SCALE GENOMIC DNA]</scope>
</reference>
<protein>
    <submittedName>
        <fullName evidence="1">Uncharacterized protein</fullName>
    </submittedName>
</protein>
<name>A0A7T8JYP8_CALRO</name>
<proteinExistence type="predicted"/>
<feature type="non-terminal residue" evidence="1">
    <location>
        <position position="1"/>
    </location>
</feature>
<organism evidence="1 2">
    <name type="scientific">Caligus rogercresseyi</name>
    <name type="common">Sea louse</name>
    <dbReference type="NCBI Taxonomy" id="217165"/>
    <lineage>
        <taxon>Eukaryota</taxon>
        <taxon>Metazoa</taxon>
        <taxon>Ecdysozoa</taxon>
        <taxon>Arthropoda</taxon>
        <taxon>Crustacea</taxon>
        <taxon>Multicrustacea</taxon>
        <taxon>Hexanauplia</taxon>
        <taxon>Copepoda</taxon>
        <taxon>Siphonostomatoida</taxon>
        <taxon>Caligidae</taxon>
        <taxon>Caligus</taxon>
    </lineage>
</organism>
<evidence type="ECO:0000313" key="1">
    <source>
        <dbReference type="EMBL" id="QQP39324.1"/>
    </source>
</evidence>
<dbReference type="AlphaFoldDB" id="A0A7T8JYP8"/>
<gene>
    <name evidence="1" type="ORF">FKW44_020175</name>
</gene>
<keyword evidence="2" id="KW-1185">Reference proteome</keyword>
<accession>A0A7T8JYP8</accession>